<dbReference type="GO" id="GO:0019064">
    <property type="term" value="P:fusion of virus membrane with host plasma membrane"/>
    <property type="evidence" value="ECO:0007669"/>
    <property type="project" value="UniProtKB-KW"/>
</dbReference>
<evidence type="ECO:0000256" key="10">
    <source>
        <dbReference type="ARBA" id="ARBA00022870"/>
    </source>
</evidence>
<proteinExistence type="inferred from homology"/>
<keyword evidence="15" id="KW-0564">Palmitate</keyword>
<evidence type="ECO:0000256" key="7">
    <source>
        <dbReference type="ARBA" id="ARBA00022692"/>
    </source>
</evidence>
<evidence type="ECO:0000256" key="11">
    <source>
        <dbReference type="ARBA" id="ARBA00022879"/>
    </source>
</evidence>
<accession>A0A481XWR4</accession>
<evidence type="ECO:0000256" key="2">
    <source>
        <dbReference type="ARBA" id="ARBA00016586"/>
    </source>
</evidence>
<keyword evidence="17" id="KW-0325">Glycoprotein</keyword>
<dbReference type="GO" id="GO:0055036">
    <property type="term" value="C:virion membrane"/>
    <property type="evidence" value="ECO:0007669"/>
    <property type="project" value="UniProtKB-SubCell"/>
</dbReference>
<keyword evidence="10" id="KW-1043">Host membrane</keyword>
<evidence type="ECO:0000256" key="4">
    <source>
        <dbReference type="ARBA" id="ARBA00022511"/>
    </source>
</evidence>
<keyword evidence="4" id="KW-1032">Host cell membrane</keyword>
<comment type="subcellular location">
    <subcellularLocation>
        <location evidence="20">Virion membrane</location>
        <topology evidence="20">Single-pass type I membrane protein</topology>
    </subcellularLocation>
    <subcellularLocation>
        <location evidence="20">Host cell membrane</location>
        <topology evidence="20">Single-pass membrane protein</topology>
    </subcellularLocation>
</comment>
<feature type="transmembrane region" description="Helical" evidence="20">
    <location>
        <begin position="485"/>
        <end position="510"/>
    </location>
</feature>
<evidence type="ECO:0000256" key="17">
    <source>
        <dbReference type="ARBA" id="ARBA00023180"/>
    </source>
</evidence>
<sequence length="536" mass="57937">MSPILIFLLLILLVQQGSTLDNSILAPAGIISASERQIAIYTQTLQGTIALRFIPVLPSNLSACTRDTISSYNSTVSNLLLPIGENLNALLKDLNQPAQRIIGTIIGSVALGIATTAQVTAALAMAQAQQNAKNIWKLKEAIKTTNQAVLELKDGLQQSAIALDKVQSFINSEILPQINQLGCEVAANKLGVFLSLYLTEITTVFKNQITNPALSPLSYQALYNLCGGNMAALTKQIGIKETDINSLYEAELITGQVIGYDSADQILLIQVSYPSVSKVQGIRAVELLTVSVTTPKGEGKAIAPGYIAQSNVIAEELDTQTCKFSKTTLYCRQINTRSLPVRVANCLRGEYTDCQYTTEIGALASRYITITNGVVANCRSIICRCLEPERIISQNSNAALTVIDNSICKVIHLGDIMLRLEGKLSSSYSKNVTIDISQVTTSGSLDISSELGSINNTVKNVEELIGKSNEWLSKVNPTLISNDSIIALCVIVGILVLWLIIVTVLSYYILIKLKNVAVISTMTSGNKNPYIDRTQF</sequence>
<keyword evidence="3" id="KW-1168">Fusion of virus membrane with host membrane</keyword>
<reference evidence="21" key="1">
    <citation type="journal article" date="2019" name="J. Virol.">
        <title>Antarctic penguins as reservoirs of diversity for avian avulaviruses.</title>
        <authorList>
            <person name="Wille M."/>
        </authorList>
    </citation>
    <scope>NUCLEOTIDE SEQUENCE</scope>
    <source>
        <strain evidence="21">AAvV-10-like/Adelie penguin/Antarctica/121/2013</strain>
    </source>
</reference>
<keyword evidence="16" id="KW-1015">Disulfide bond</keyword>
<comment type="similarity">
    <text evidence="1 20">Belongs to the paramyxoviruses fusion glycoprotein family.</text>
</comment>
<dbReference type="SUPFAM" id="SSF58069">
    <property type="entry name" value="Virus ectodomain"/>
    <property type="match status" value="1"/>
</dbReference>
<dbReference type="Gene3D" id="1.10.287.2480">
    <property type="match status" value="1"/>
</dbReference>
<keyword evidence="6" id="KW-1162">Viral penetration into host cytoplasm</keyword>
<dbReference type="Gene3D" id="6.10.10.110">
    <property type="match status" value="1"/>
</dbReference>
<evidence type="ECO:0000256" key="14">
    <source>
        <dbReference type="ARBA" id="ARBA00023136"/>
    </source>
</evidence>
<keyword evidence="5" id="KW-1169">Fusion of virus membrane with host cell membrane</keyword>
<dbReference type="InterPro" id="IPR000776">
    <property type="entry name" value="Fusion_F0_Paramyxovir"/>
</dbReference>
<dbReference type="GO" id="GO:0046718">
    <property type="term" value="P:symbiont entry into host cell"/>
    <property type="evidence" value="ECO:0007669"/>
    <property type="project" value="UniProtKB-KW"/>
</dbReference>
<evidence type="ECO:0000313" key="21">
    <source>
        <dbReference type="EMBL" id="QBK47224.1"/>
    </source>
</evidence>
<evidence type="ECO:0000256" key="5">
    <source>
        <dbReference type="ARBA" id="ARBA00022521"/>
    </source>
</evidence>
<evidence type="ECO:0000256" key="13">
    <source>
        <dbReference type="ARBA" id="ARBA00023054"/>
    </source>
</evidence>
<keyword evidence="18" id="KW-0449">Lipoprotein</keyword>
<organism evidence="21">
    <name type="scientific">Avulavirus sp</name>
    <dbReference type="NCBI Taxonomy" id="2493083"/>
    <lineage>
        <taxon>Viruses</taxon>
        <taxon>Riboviria</taxon>
        <taxon>Orthornavirae</taxon>
        <taxon>Negarnaviricota</taxon>
        <taxon>Haploviricotina</taxon>
        <taxon>Monjiviricetes</taxon>
        <taxon>Mononegavirales</taxon>
        <taxon>Paramyxoviridae</taxon>
        <taxon>Avulavirinae</taxon>
    </lineage>
</organism>
<evidence type="ECO:0000256" key="6">
    <source>
        <dbReference type="ARBA" id="ARBA00022595"/>
    </source>
</evidence>
<keyword evidence="19" id="KW-1160">Virus entry into host cell</keyword>
<evidence type="ECO:0000256" key="16">
    <source>
        <dbReference type="ARBA" id="ARBA00023157"/>
    </source>
</evidence>
<name>A0A481XWR4_9MONO</name>
<keyword evidence="14 20" id="KW-0472">Membrane</keyword>
<comment type="subunit">
    <text evidence="20">Homotrimer of disulfide-linked F1-F2.</text>
</comment>
<keyword evidence="7 20" id="KW-0812">Transmembrane</keyword>
<evidence type="ECO:0000256" key="19">
    <source>
        <dbReference type="ARBA" id="ARBA00023296"/>
    </source>
</evidence>
<evidence type="ECO:0000256" key="12">
    <source>
        <dbReference type="ARBA" id="ARBA00022989"/>
    </source>
</evidence>
<dbReference type="Pfam" id="PF00523">
    <property type="entry name" value="Fusion_gly"/>
    <property type="match status" value="1"/>
</dbReference>
<evidence type="ECO:0000256" key="1">
    <source>
        <dbReference type="ARBA" id="ARBA00008211"/>
    </source>
</evidence>
<dbReference type="Gene3D" id="2.60.40.1690">
    <property type="entry name" value="Head and neck region of the ectodomain of NDV fusion glycoprotein"/>
    <property type="match status" value="1"/>
</dbReference>
<evidence type="ECO:0000256" key="20">
    <source>
        <dbReference type="RuleBase" id="RU003705"/>
    </source>
</evidence>
<keyword evidence="11 20" id="KW-0261">Viral envelope protein</keyword>
<evidence type="ECO:0000256" key="3">
    <source>
        <dbReference type="ARBA" id="ARBA00022506"/>
    </source>
</evidence>
<evidence type="ECO:0000256" key="9">
    <source>
        <dbReference type="ARBA" id="ARBA00022844"/>
    </source>
</evidence>
<keyword evidence="9" id="KW-0946">Virion</keyword>
<dbReference type="SUPFAM" id="SSF69922">
    <property type="entry name" value="Head and neck region of the ectodomain of NDV fusion glycoprotein"/>
    <property type="match status" value="1"/>
</dbReference>
<keyword evidence="8" id="KW-0732">Signal</keyword>
<dbReference type="EMBL" id="MK167210">
    <property type="protein sequence ID" value="QBK47224.1"/>
    <property type="molecule type" value="Viral_cRNA"/>
</dbReference>
<evidence type="ECO:0000256" key="15">
    <source>
        <dbReference type="ARBA" id="ARBA00023139"/>
    </source>
</evidence>
<dbReference type="GO" id="GO:0019031">
    <property type="term" value="C:viral envelope"/>
    <property type="evidence" value="ECO:0007669"/>
    <property type="project" value="UniProtKB-KW"/>
</dbReference>
<keyword evidence="13" id="KW-0175">Coiled coil</keyword>
<dbReference type="Gene3D" id="2.40.490.10">
    <property type="entry name" value="Newcastle disease virus like domain"/>
    <property type="match status" value="1"/>
</dbReference>
<dbReference type="GO" id="GO:0020002">
    <property type="term" value="C:host cell plasma membrane"/>
    <property type="evidence" value="ECO:0007669"/>
    <property type="project" value="UniProtKB-SubCell"/>
</dbReference>
<evidence type="ECO:0000256" key="8">
    <source>
        <dbReference type="ARBA" id="ARBA00022729"/>
    </source>
</evidence>
<keyword evidence="12 20" id="KW-1133">Transmembrane helix</keyword>
<protein>
    <recommendedName>
        <fullName evidence="2 20">Fusion glycoprotein F0</fullName>
    </recommendedName>
</protein>
<evidence type="ECO:0000256" key="18">
    <source>
        <dbReference type="ARBA" id="ARBA00023288"/>
    </source>
</evidence>